<evidence type="ECO:0000256" key="2">
    <source>
        <dbReference type="ARBA" id="ARBA00022448"/>
    </source>
</evidence>
<dbReference type="SUPFAM" id="SSF53850">
    <property type="entry name" value="Periplasmic binding protein-like II"/>
    <property type="match status" value="1"/>
</dbReference>
<evidence type="ECO:0000313" key="5">
    <source>
        <dbReference type="EMBL" id="ANF95438.1"/>
    </source>
</evidence>
<keyword evidence="6" id="KW-1185">Reference proteome</keyword>
<dbReference type="GO" id="GO:0055052">
    <property type="term" value="C:ATP-binding cassette (ABC) transporter complex, substrate-binding subunit-containing"/>
    <property type="evidence" value="ECO:0007669"/>
    <property type="project" value="TreeGrafter"/>
</dbReference>
<evidence type="ECO:0000256" key="4">
    <source>
        <dbReference type="SAM" id="SignalP"/>
    </source>
</evidence>
<gene>
    <name evidence="5" type="ORF">AR543_05030</name>
</gene>
<evidence type="ECO:0000256" key="3">
    <source>
        <dbReference type="ARBA" id="ARBA00022729"/>
    </source>
</evidence>
<dbReference type="OrthoDB" id="9763054at2"/>
<dbReference type="PANTHER" id="PTHR30061:SF50">
    <property type="entry name" value="MALTOSE_MALTODEXTRIN-BINDING PERIPLASMIC PROTEIN"/>
    <property type="match status" value="1"/>
</dbReference>
<reference evidence="6" key="1">
    <citation type="submission" date="2015-10" db="EMBL/GenBank/DDBJ databases">
        <title>Genome of Paenibacillus bovis sp. nov.</title>
        <authorList>
            <person name="Wu Z."/>
            <person name="Gao C."/>
            <person name="Liu Z."/>
            <person name="Zheng H."/>
        </authorList>
    </citation>
    <scope>NUCLEOTIDE SEQUENCE [LARGE SCALE GENOMIC DNA]</scope>
    <source>
        <strain evidence="6">BD3526</strain>
    </source>
</reference>
<feature type="signal peptide" evidence="4">
    <location>
        <begin position="1"/>
        <end position="19"/>
    </location>
</feature>
<evidence type="ECO:0000256" key="1">
    <source>
        <dbReference type="ARBA" id="ARBA00008520"/>
    </source>
</evidence>
<dbReference type="Proteomes" id="UP000078148">
    <property type="component" value="Chromosome"/>
</dbReference>
<evidence type="ECO:0000313" key="6">
    <source>
        <dbReference type="Proteomes" id="UP000078148"/>
    </source>
</evidence>
<dbReference type="STRING" id="1616788.AR543_05030"/>
<dbReference type="Pfam" id="PF01547">
    <property type="entry name" value="SBP_bac_1"/>
    <property type="match status" value="1"/>
</dbReference>
<organism evidence="5 6">
    <name type="scientific">Paenibacillus bovis</name>
    <dbReference type="NCBI Taxonomy" id="1616788"/>
    <lineage>
        <taxon>Bacteria</taxon>
        <taxon>Bacillati</taxon>
        <taxon>Bacillota</taxon>
        <taxon>Bacilli</taxon>
        <taxon>Bacillales</taxon>
        <taxon>Paenibacillaceae</taxon>
        <taxon>Paenibacillus</taxon>
    </lineage>
</organism>
<dbReference type="GO" id="GO:1901982">
    <property type="term" value="F:maltose binding"/>
    <property type="evidence" value="ECO:0007669"/>
    <property type="project" value="TreeGrafter"/>
</dbReference>
<dbReference type="GO" id="GO:0042956">
    <property type="term" value="P:maltodextrin transmembrane transport"/>
    <property type="evidence" value="ECO:0007669"/>
    <property type="project" value="TreeGrafter"/>
</dbReference>
<dbReference type="InterPro" id="IPR006059">
    <property type="entry name" value="SBP"/>
</dbReference>
<keyword evidence="2" id="KW-0813">Transport</keyword>
<feature type="chain" id="PRO_5038816416" evidence="4">
    <location>
        <begin position="20"/>
        <end position="424"/>
    </location>
</feature>
<comment type="similarity">
    <text evidence="1">Belongs to the bacterial solute-binding protein 1 family.</text>
</comment>
<dbReference type="EMBL" id="CP013023">
    <property type="protein sequence ID" value="ANF95438.1"/>
    <property type="molecule type" value="Genomic_DNA"/>
</dbReference>
<dbReference type="PANTHER" id="PTHR30061">
    <property type="entry name" value="MALTOSE-BINDING PERIPLASMIC PROTEIN"/>
    <property type="match status" value="1"/>
</dbReference>
<dbReference type="GO" id="GO:0015768">
    <property type="term" value="P:maltose transport"/>
    <property type="evidence" value="ECO:0007669"/>
    <property type="project" value="TreeGrafter"/>
</dbReference>
<name>A0A172ZCU6_9BACL</name>
<keyword evidence="3 4" id="KW-0732">Signal</keyword>
<dbReference type="KEGG" id="pbv:AR543_05030"/>
<dbReference type="AlphaFoldDB" id="A0A172ZCU6"/>
<dbReference type="RefSeq" id="WP_060532373.1">
    <property type="nucleotide sequence ID" value="NZ_CP013023.1"/>
</dbReference>
<dbReference type="PROSITE" id="PS51257">
    <property type="entry name" value="PROKAR_LIPOPROTEIN"/>
    <property type="match status" value="1"/>
</dbReference>
<accession>A0A172ZCU6</accession>
<proteinExistence type="inferred from homology"/>
<sequence length="424" mass="47472">MKKVWLVPLTLLLSLSVLIAGCGNQQGGNVNADGKKVIHIYQGKVEIADALNKLKAEYEKQHPDVELEIQSVGGGADYAASLKAKFAAGDEPDIFTNGGDEEMNLWLEYLEDMSDQPWVKNIVDGAAEQISKDGHIYGQPNGLEGYGFIYNKDIFKKVGITELPTTIDELRAACEKLKAAGYTPFSNGFQEWWVLGNHNVTIPFSHQDDPNAFLKQLDNGTAQIPGNEKFDEWLNLLDLMVKYGNSNPLTTDYNTQVTLFANGKAAMMQQGNWTQVQIDGIKPNMNIGLMPMPINNNKEENDRVFVRVPNNWVVNKNSPVKAEAKEFLNWLVSSDTGKHYITDEFKFIPAFKNIQTSDKQLGPIGADIVKYNNAGKILPWIFPKFPMGLSKDYASTMQAYLAGELDRQGMLQQMQEQWVNLQLR</sequence>
<reference evidence="5 6" key="2">
    <citation type="journal article" date="2016" name="Int. J. Syst. Evol. Microbiol.">
        <title>Paenibacillus bovis sp. nov., isolated from raw yak (Bos grunniens) milk.</title>
        <authorList>
            <person name="Gao C."/>
            <person name="Han J."/>
            <person name="Liu Z."/>
            <person name="Xu X."/>
            <person name="Hang F."/>
            <person name="Wu Z."/>
        </authorList>
    </citation>
    <scope>NUCLEOTIDE SEQUENCE [LARGE SCALE GENOMIC DNA]</scope>
    <source>
        <strain evidence="5 6">BD3526</strain>
    </source>
</reference>
<dbReference type="Gene3D" id="3.40.190.10">
    <property type="entry name" value="Periplasmic binding protein-like II"/>
    <property type="match status" value="2"/>
</dbReference>
<protein>
    <submittedName>
        <fullName evidence="5">ABC transporter substrate-binding protein</fullName>
    </submittedName>
</protein>